<feature type="signal peptide" evidence="2">
    <location>
        <begin position="1"/>
        <end position="20"/>
    </location>
</feature>
<dbReference type="Proteomes" id="UP001055117">
    <property type="component" value="Unassembled WGS sequence"/>
</dbReference>
<keyword evidence="2" id="KW-0732">Signal</keyword>
<dbReference type="EMBL" id="BPQG01000054">
    <property type="protein sequence ID" value="GJD45730.1"/>
    <property type="molecule type" value="Genomic_DNA"/>
</dbReference>
<feature type="region of interest" description="Disordered" evidence="1">
    <location>
        <begin position="163"/>
        <end position="241"/>
    </location>
</feature>
<protein>
    <submittedName>
        <fullName evidence="3">Uncharacterized protein</fullName>
    </submittedName>
</protein>
<evidence type="ECO:0000256" key="1">
    <source>
        <dbReference type="SAM" id="MobiDB-lite"/>
    </source>
</evidence>
<comment type="caution">
    <text evidence="3">The sequence shown here is derived from an EMBL/GenBank/DDBJ whole genome shotgun (WGS) entry which is preliminary data.</text>
</comment>
<name>A0ABQ4QLN9_9HYPH</name>
<evidence type="ECO:0000313" key="4">
    <source>
        <dbReference type="Proteomes" id="UP001055117"/>
    </source>
</evidence>
<feature type="region of interest" description="Disordered" evidence="1">
    <location>
        <begin position="19"/>
        <end position="40"/>
    </location>
</feature>
<proteinExistence type="predicted"/>
<feature type="compositionally biased region" description="Pro residues" evidence="1">
    <location>
        <begin position="23"/>
        <end position="37"/>
    </location>
</feature>
<feature type="compositionally biased region" description="Low complexity" evidence="1">
    <location>
        <begin position="188"/>
        <end position="202"/>
    </location>
</feature>
<gene>
    <name evidence="3" type="ORF">AFCDBAGC_3607</name>
</gene>
<keyword evidence="4" id="KW-1185">Reference proteome</keyword>
<evidence type="ECO:0000256" key="2">
    <source>
        <dbReference type="SAM" id="SignalP"/>
    </source>
</evidence>
<accession>A0ABQ4QLN9</accession>
<sequence>MRTLLLALLAAGLAAAPARAQDAPPPLPSPAPAPEPATPAANLDALQPCGARAARYEGAKGFDVAVTRIGRASVANPLRPLTPEISQVLQVVIAAKPATAYGPDLATLRRGPAPAALETQLGAPIRWEAALPALPDPLPIVAEDGTPLASLAFRTCIDPPAVAAPPVAARGTKGNGKRDAKGNRKGNATETAPADAAANTNEAGKEATPAAVRRPAKPAPRKDAAPKAPPGFHVPQGAIAE</sequence>
<dbReference type="RefSeq" id="WP_187273782.1">
    <property type="nucleotide sequence ID" value="NZ_BPQG01000054.1"/>
</dbReference>
<evidence type="ECO:0000313" key="3">
    <source>
        <dbReference type="EMBL" id="GJD45730.1"/>
    </source>
</evidence>
<organism evidence="3 4">
    <name type="scientific">Methylobacterium cerastii</name>
    <dbReference type="NCBI Taxonomy" id="932741"/>
    <lineage>
        <taxon>Bacteria</taxon>
        <taxon>Pseudomonadati</taxon>
        <taxon>Pseudomonadota</taxon>
        <taxon>Alphaproteobacteria</taxon>
        <taxon>Hyphomicrobiales</taxon>
        <taxon>Methylobacteriaceae</taxon>
        <taxon>Methylobacterium</taxon>
    </lineage>
</organism>
<feature type="chain" id="PRO_5047246225" evidence="2">
    <location>
        <begin position="21"/>
        <end position="241"/>
    </location>
</feature>
<reference evidence="3 4" key="1">
    <citation type="journal article" date="2021" name="Front. Microbiol.">
        <title>Comprehensive Comparative Genomics and Phenotyping of Methylobacterium Species.</title>
        <authorList>
            <person name="Alessa O."/>
            <person name="Ogura Y."/>
            <person name="Fujitani Y."/>
            <person name="Takami H."/>
            <person name="Hayashi T."/>
            <person name="Sahin N."/>
            <person name="Tani A."/>
        </authorList>
    </citation>
    <scope>NUCLEOTIDE SEQUENCE [LARGE SCALE GENOMIC DNA]</scope>
    <source>
        <strain evidence="3 4">DSM 23679</strain>
    </source>
</reference>